<sequence>MKNLVLISFLFFSVLSFSQKEKNIDLRTFYYTAIKNKIDYEKGMIKSGVSARKINDYYFVFKDDSMNDYLPANIEGYKINYINIYGRKNKRLLKKGIYAFQIQPIKLKGGRIEIDLIDFQITYKNKNYNMANGGGSTTVFEYSCSTNKWEFIETKHHGI</sequence>
<dbReference type="EMBL" id="VFWZ01000002">
    <property type="protein sequence ID" value="TPN87102.1"/>
    <property type="molecule type" value="Genomic_DNA"/>
</dbReference>
<reference evidence="1 2" key="1">
    <citation type="submission" date="2019-06" db="EMBL/GenBank/DDBJ databases">
        <authorList>
            <person name="Meng X."/>
        </authorList>
    </citation>
    <scope>NUCLEOTIDE SEQUENCE [LARGE SCALE GENOMIC DNA]</scope>
    <source>
        <strain evidence="1 2">M625</strain>
    </source>
</reference>
<comment type="caution">
    <text evidence="1">The sequence shown here is derived from an EMBL/GenBank/DDBJ whole genome shotgun (WGS) entry which is preliminary data.</text>
</comment>
<keyword evidence="2" id="KW-1185">Reference proteome</keyword>
<dbReference type="Proteomes" id="UP000315540">
    <property type="component" value="Unassembled WGS sequence"/>
</dbReference>
<dbReference type="RefSeq" id="WP_140591277.1">
    <property type="nucleotide sequence ID" value="NZ_VFWZ01000002.1"/>
</dbReference>
<dbReference type="OrthoDB" id="673246at2"/>
<evidence type="ECO:0000313" key="1">
    <source>
        <dbReference type="EMBL" id="TPN87102.1"/>
    </source>
</evidence>
<name>A0A504JEK4_9FLAO</name>
<evidence type="ECO:0000313" key="2">
    <source>
        <dbReference type="Proteomes" id="UP000315540"/>
    </source>
</evidence>
<gene>
    <name evidence="1" type="ORF">FHK87_05790</name>
</gene>
<protein>
    <submittedName>
        <fullName evidence="1">Uncharacterized protein</fullName>
    </submittedName>
</protein>
<proteinExistence type="predicted"/>
<accession>A0A504JEK4</accession>
<organism evidence="1 2">
    <name type="scientific">Aquimarina algicola</name>
    <dbReference type="NCBI Taxonomy" id="2589995"/>
    <lineage>
        <taxon>Bacteria</taxon>
        <taxon>Pseudomonadati</taxon>
        <taxon>Bacteroidota</taxon>
        <taxon>Flavobacteriia</taxon>
        <taxon>Flavobacteriales</taxon>
        <taxon>Flavobacteriaceae</taxon>
        <taxon>Aquimarina</taxon>
    </lineage>
</organism>
<dbReference type="AlphaFoldDB" id="A0A504JEK4"/>